<dbReference type="EMBL" id="JBHUMO010000072">
    <property type="protein sequence ID" value="MFD2730063.1"/>
    <property type="molecule type" value="Genomic_DNA"/>
</dbReference>
<dbReference type="SUPFAM" id="SSF53335">
    <property type="entry name" value="S-adenosyl-L-methionine-dependent methyltransferases"/>
    <property type="match status" value="1"/>
</dbReference>
<comment type="function">
    <text evidence="6">Specifically methylates the N7 position of a guanine in 16S rRNA.</text>
</comment>
<dbReference type="CDD" id="cd02440">
    <property type="entry name" value="AdoMet_MTases"/>
    <property type="match status" value="1"/>
</dbReference>
<keyword evidence="5 6" id="KW-0949">S-adenosyl-L-methionine</keyword>
<dbReference type="PANTHER" id="PTHR31760:SF0">
    <property type="entry name" value="S-ADENOSYL-L-METHIONINE-DEPENDENT METHYLTRANSFERASES SUPERFAMILY PROTEIN"/>
    <property type="match status" value="1"/>
</dbReference>
<proteinExistence type="inferred from homology"/>
<evidence type="ECO:0000256" key="4">
    <source>
        <dbReference type="ARBA" id="ARBA00022679"/>
    </source>
</evidence>
<evidence type="ECO:0000313" key="8">
    <source>
        <dbReference type="Proteomes" id="UP001597427"/>
    </source>
</evidence>
<organism evidence="7 8">
    <name type="scientific">Enterococcus camelliae</name>
    <dbReference type="NCBI Taxonomy" id="453959"/>
    <lineage>
        <taxon>Bacteria</taxon>
        <taxon>Bacillati</taxon>
        <taxon>Bacillota</taxon>
        <taxon>Bacilli</taxon>
        <taxon>Lactobacillales</taxon>
        <taxon>Enterococcaceae</taxon>
        <taxon>Enterococcus</taxon>
    </lineage>
</organism>
<sequence>MLPEAFKKELQKQGIHLTEEQMNQFQRYFELLIDWNEKINLTAITDEKEVYLKHFYDSILLAFLDDFDPNGRLCDVGSGAGFPSIPLKIVFPTLKVTIVDSLNKRITFLNELVQELSLAEVSLYHDRAETFGQNPKFRESFDYVTARAVARLNVLSELCLPLVKKGGTFYALKATKAEEELAEAKPAIAQLGGKFKEDRVMALPIIGDMRHFLLIEKKKETPRKYPRKPGLPNKQPIK</sequence>
<dbReference type="HAMAP" id="MF_00074">
    <property type="entry name" value="16SrRNA_methyltr_G"/>
    <property type="match status" value="1"/>
</dbReference>
<comment type="subcellular location">
    <subcellularLocation>
        <location evidence="6">Cytoplasm</location>
    </subcellularLocation>
</comment>
<dbReference type="Proteomes" id="UP001597427">
    <property type="component" value="Unassembled WGS sequence"/>
</dbReference>
<feature type="binding site" evidence="6">
    <location>
        <position position="77"/>
    </location>
    <ligand>
        <name>S-adenosyl-L-methionine</name>
        <dbReference type="ChEBI" id="CHEBI:59789"/>
    </ligand>
</feature>
<name>A0ABW5TLK1_9ENTE</name>
<dbReference type="PIRSF" id="PIRSF003078">
    <property type="entry name" value="GidB"/>
    <property type="match status" value="1"/>
</dbReference>
<evidence type="ECO:0000256" key="3">
    <source>
        <dbReference type="ARBA" id="ARBA00022603"/>
    </source>
</evidence>
<evidence type="ECO:0000313" key="7">
    <source>
        <dbReference type="EMBL" id="MFD2730063.1"/>
    </source>
</evidence>
<dbReference type="Pfam" id="PF02527">
    <property type="entry name" value="GidB"/>
    <property type="match status" value="1"/>
</dbReference>
<comment type="caution">
    <text evidence="6">Lacks conserved residue(s) required for the propagation of feature annotation.</text>
</comment>
<comment type="similarity">
    <text evidence="6">Belongs to the methyltransferase superfamily. RNA methyltransferase RsmG family.</text>
</comment>
<dbReference type="GO" id="GO:0008168">
    <property type="term" value="F:methyltransferase activity"/>
    <property type="evidence" value="ECO:0007669"/>
    <property type="project" value="UniProtKB-KW"/>
</dbReference>
<dbReference type="InterPro" id="IPR029063">
    <property type="entry name" value="SAM-dependent_MTases_sf"/>
</dbReference>
<reference evidence="8" key="1">
    <citation type="journal article" date="2019" name="Int. J. Syst. Evol. Microbiol.">
        <title>The Global Catalogue of Microorganisms (GCM) 10K type strain sequencing project: providing services to taxonomists for standard genome sequencing and annotation.</title>
        <authorList>
            <consortium name="The Broad Institute Genomics Platform"/>
            <consortium name="The Broad Institute Genome Sequencing Center for Infectious Disease"/>
            <person name="Wu L."/>
            <person name="Ma J."/>
        </authorList>
    </citation>
    <scope>NUCLEOTIDE SEQUENCE [LARGE SCALE GENOMIC DNA]</scope>
    <source>
        <strain evidence="8">TISTR 932</strain>
    </source>
</reference>
<dbReference type="Gene3D" id="3.40.50.150">
    <property type="entry name" value="Vaccinia Virus protein VP39"/>
    <property type="match status" value="1"/>
</dbReference>
<feature type="binding site" evidence="6">
    <location>
        <position position="147"/>
    </location>
    <ligand>
        <name>S-adenosyl-L-methionine</name>
        <dbReference type="ChEBI" id="CHEBI:59789"/>
    </ligand>
</feature>
<evidence type="ECO:0000256" key="5">
    <source>
        <dbReference type="ARBA" id="ARBA00022691"/>
    </source>
</evidence>
<dbReference type="GO" id="GO:0032259">
    <property type="term" value="P:methylation"/>
    <property type="evidence" value="ECO:0007669"/>
    <property type="project" value="UniProtKB-KW"/>
</dbReference>
<dbReference type="EC" id="2.1.1.-" evidence="6"/>
<gene>
    <name evidence="6 7" type="primary">rsmG</name>
    <name evidence="7" type="ORF">ACFSR0_11820</name>
</gene>
<keyword evidence="3 6" id="KW-0489">Methyltransferase</keyword>
<evidence type="ECO:0000256" key="6">
    <source>
        <dbReference type="HAMAP-Rule" id="MF_00074"/>
    </source>
</evidence>
<dbReference type="PANTHER" id="PTHR31760">
    <property type="entry name" value="S-ADENOSYL-L-METHIONINE-DEPENDENT METHYLTRANSFERASES SUPERFAMILY PROTEIN"/>
    <property type="match status" value="1"/>
</dbReference>
<keyword evidence="2 6" id="KW-0698">rRNA processing</keyword>
<keyword evidence="8" id="KW-1185">Reference proteome</keyword>
<protein>
    <recommendedName>
        <fullName evidence="6">Ribosomal RNA small subunit methyltransferase G</fullName>
        <ecNumber evidence="6">2.1.1.-</ecNumber>
    </recommendedName>
    <alternativeName>
        <fullName evidence="6">16S rRNA 7-methylguanosine methyltransferase</fullName>
        <shortName evidence="6">16S rRNA m7G methyltransferase</shortName>
    </alternativeName>
</protein>
<comment type="caution">
    <text evidence="7">The sequence shown here is derived from an EMBL/GenBank/DDBJ whole genome shotgun (WGS) entry which is preliminary data.</text>
</comment>
<accession>A0ABW5TLK1</accession>
<keyword evidence="1 6" id="KW-0963">Cytoplasm</keyword>
<evidence type="ECO:0000256" key="1">
    <source>
        <dbReference type="ARBA" id="ARBA00022490"/>
    </source>
</evidence>
<keyword evidence="4 6" id="KW-0808">Transferase</keyword>
<evidence type="ECO:0000256" key="2">
    <source>
        <dbReference type="ARBA" id="ARBA00022552"/>
    </source>
</evidence>
<dbReference type="RefSeq" id="WP_379982990.1">
    <property type="nucleotide sequence ID" value="NZ_JBHUMO010000072.1"/>
</dbReference>
<feature type="binding site" evidence="6">
    <location>
        <position position="82"/>
    </location>
    <ligand>
        <name>S-adenosyl-L-methionine</name>
        <dbReference type="ChEBI" id="CHEBI:59789"/>
    </ligand>
</feature>
<dbReference type="InterPro" id="IPR003682">
    <property type="entry name" value="rRNA_ssu_MeTfrase_G"/>
</dbReference>
<dbReference type="NCBIfam" id="TIGR00138">
    <property type="entry name" value="rsmG_gidB"/>
    <property type="match status" value="1"/>
</dbReference>
<feature type="binding site" evidence="6">
    <location>
        <begin position="128"/>
        <end position="129"/>
    </location>
    <ligand>
        <name>S-adenosyl-L-methionine</name>
        <dbReference type="ChEBI" id="CHEBI:59789"/>
    </ligand>
</feature>